<name>A0ABN1WI31_9PSEU</name>
<keyword evidence="7" id="KW-1185">Reference proteome</keyword>
<reference evidence="6 7" key="1">
    <citation type="journal article" date="2019" name="Int. J. Syst. Evol. Microbiol.">
        <title>The Global Catalogue of Microorganisms (GCM) 10K type strain sequencing project: providing services to taxonomists for standard genome sequencing and annotation.</title>
        <authorList>
            <consortium name="The Broad Institute Genomics Platform"/>
            <consortium name="The Broad Institute Genome Sequencing Center for Infectious Disease"/>
            <person name="Wu L."/>
            <person name="Ma J."/>
        </authorList>
    </citation>
    <scope>NUCLEOTIDE SEQUENCE [LARGE SCALE GENOMIC DNA]</scope>
    <source>
        <strain evidence="6 7">JCM 13023</strain>
    </source>
</reference>
<evidence type="ECO:0000256" key="1">
    <source>
        <dbReference type="ARBA" id="ARBA00023015"/>
    </source>
</evidence>
<keyword evidence="1" id="KW-0805">Transcription regulation</keyword>
<keyword evidence="3" id="KW-0804">Transcription</keyword>
<dbReference type="RefSeq" id="WP_253864185.1">
    <property type="nucleotide sequence ID" value="NZ_BAAALN010000018.1"/>
</dbReference>
<dbReference type="SUPFAM" id="SSF48498">
    <property type="entry name" value="Tetracyclin repressor-like, C-terminal domain"/>
    <property type="match status" value="1"/>
</dbReference>
<dbReference type="Gene3D" id="1.10.357.10">
    <property type="entry name" value="Tetracycline Repressor, domain 2"/>
    <property type="match status" value="1"/>
</dbReference>
<dbReference type="EMBL" id="BAAALN010000018">
    <property type="protein sequence ID" value="GAA1250677.1"/>
    <property type="molecule type" value="Genomic_DNA"/>
</dbReference>
<dbReference type="SUPFAM" id="SSF46689">
    <property type="entry name" value="Homeodomain-like"/>
    <property type="match status" value="1"/>
</dbReference>
<keyword evidence="2 4" id="KW-0238">DNA-binding</keyword>
<dbReference type="InterPro" id="IPR036271">
    <property type="entry name" value="Tet_transcr_reg_TetR-rel_C_sf"/>
</dbReference>
<dbReference type="InterPro" id="IPR011075">
    <property type="entry name" value="TetR_C"/>
</dbReference>
<proteinExistence type="predicted"/>
<dbReference type="Proteomes" id="UP001500653">
    <property type="component" value="Unassembled WGS sequence"/>
</dbReference>
<gene>
    <name evidence="6" type="ORF">GCM10009676_41760</name>
</gene>
<dbReference type="PANTHER" id="PTHR47506:SF1">
    <property type="entry name" value="HTH-TYPE TRANSCRIPTIONAL REGULATOR YJDC"/>
    <property type="match status" value="1"/>
</dbReference>
<evidence type="ECO:0000313" key="6">
    <source>
        <dbReference type="EMBL" id="GAA1250677.1"/>
    </source>
</evidence>
<evidence type="ECO:0000256" key="3">
    <source>
        <dbReference type="ARBA" id="ARBA00023163"/>
    </source>
</evidence>
<dbReference type="Gene3D" id="1.10.10.60">
    <property type="entry name" value="Homeodomain-like"/>
    <property type="match status" value="1"/>
</dbReference>
<feature type="domain" description="HTH tetR-type" evidence="5">
    <location>
        <begin position="12"/>
        <end position="72"/>
    </location>
</feature>
<dbReference type="PROSITE" id="PS50977">
    <property type="entry name" value="HTH_TETR_2"/>
    <property type="match status" value="1"/>
</dbReference>
<feature type="DNA-binding region" description="H-T-H motif" evidence="4">
    <location>
        <begin position="35"/>
        <end position="54"/>
    </location>
</feature>
<comment type="caution">
    <text evidence="6">The sequence shown here is derived from an EMBL/GenBank/DDBJ whole genome shotgun (WGS) entry which is preliminary data.</text>
</comment>
<dbReference type="Pfam" id="PF00440">
    <property type="entry name" value="TetR_N"/>
    <property type="match status" value="1"/>
</dbReference>
<dbReference type="InterPro" id="IPR001647">
    <property type="entry name" value="HTH_TetR"/>
</dbReference>
<accession>A0ABN1WI31</accession>
<organism evidence="6 7">
    <name type="scientific">Prauserella halophila</name>
    <dbReference type="NCBI Taxonomy" id="185641"/>
    <lineage>
        <taxon>Bacteria</taxon>
        <taxon>Bacillati</taxon>
        <taxon>Actinomycetota</taxon>
        <taxon>Actinomycetes</taxon>
        <taxon>Pseudonocardiales</taxon>
        <taxon>Pseudonocardiaceae</taxon>
        <taxon>Prauserella</taxon>
    </lineage>
</organism>
<dbReference type="Pfam" id="PF16925">
    <property type="entry name" value="TetR_C_13"/>
    <property type="match status" value="1"/>
</dbReference>
<protein>
    <submittedName>
        <fullName evidence="6">TetR/AcrR family transcriptional regulator</fullName>
    </submittedName>
</protein>
<evidence type="ECO:0000256" key="4">
    <source>
        <dbReference type="PROSITE-ProRule" id="PRU00335"/>
    </source>
</evidence>
<dbReference type="PANTHER" id="PTHR47506">
    <property type="entry name" value="TRANSCRIPTIONAL REGULATORY PROTEIN"/>
    <property type="match status" value="1"/>
</dbReference>
<sequence length="197" mass="21653">MTSTTTRGRPRGFDRDAALDQAIRLFWRKGYEATSVRDLSEELSLRQPSLYNAFGGKHALFEEAVGVYDRRYGGFIDAALDEEPTAPQAIRRILAEAPARYTREGLPRGCLVAAGDQGTDDERIRTTLSRLREQKTDDIRRKIETDMTAGRLAGSIDAAGQAGYVMAVLSGLVQRARDGAPRRELEQIAGVASVVLP</sequence>
<evidence type="ECO:0000259" key="5">
    <source>
        <dbReference type="PROSITE" id="PS50977"/>
    </source>
</evidence>
<dbReference type="InterPro" id="IPR009057">
    <property type="entry name" value="Homeodomain-like_sf"/>
</dbReference>
<evidence type="ECO:0000256" key="2">
    <source>
        <dbReference type="ARBA" id="ARBA00023125"/>
    </source>
</evidence>
<evidence type="ECO:0000313" key="7">
    <source>
        <dbReference type="Proteomes" id="UP001500653"/>
    </source>
</evidence>